<accession>A0A4Y7TQS0</accession>
<dbReference type="Proteomes" id="UP000298030">
    <property type="component" value="Unassembled WGS sequence"/>
</dbReference>
<reference evidence="1 2" key="1">
    <citation type="journal article" date="2019" name="Nat. Ecol. Evol.">
        <title>Megaphylogeny resolves global patterns of mushroom evolution.</title>
        <authorList>
            <person name="Varga T."/>
            <person name="Krizsan K."/>
            <person name="Foldi C."/>
            <person name="Dima B."/>
            <person name="Sanchez-Garcia M."/>
            <person name="Sanchez-Ramirez S."/>
            <person name="Szollosi G.J."/>
            <person name="Szarkandi J.G."/>
            <person name="Papp V."/>
            <person name="Albert L."/>
            <person name="Andreopoulos W."/>
            <person name="Angelini C."/>
            <person name="Antonin V."/>
            <person name="Barry K.W."/>
            <person name="Bougher N.L."/>
            <person name="Buchanan P."/>
            <person name="Buyck B."/>
            <person name="Bense V."/>
            <person name="Catcheside P."/>
            <person name="Chovatia M."/>
            <person name="Cooper J."/>
            <person name="Damon W."/>
            <person name="Desjardin D."/>
            <person name="Finy P."/>
            <person name="Geml J."/>
            <person name="Haridas S."/>
            <person name="Hughes K."/>
            <person name="Justo A."/>
            <person name="Karasinski D."/>
            <person name="Kautmanova I."/>
            <person name="Kiss B."/>
            <person name="Kocsube S."/>
            <person name="Kotiranta H."/>
            <person name="LaButti K.M."/>
            <person name="Lechner B.E."/>
            <person name="Liimatainen K."/>
            <person name="Lipzen A."/>
            <person name="Lukacs Z."/>
            <person name="Mihaltcheva S."/>
            <person name="Morgado L.N."/>
            <person name="Niskanen T."/>
            <person name="Noordeloos M.E."/>
            <person name="Ohm R.A."/>
            <person name="Ortiz-Santana B."/>
            <person name="Ovrebo C."/>
            <person name="Racz N."/>
            <person name="Riley R."/>
            <person name="Savchenko A."/>
            <person name="Shiryaev A."/>
            <person name="Soop K."/>
            <person name="Spirin V."/>
            <person name="Szebenyi C."/>
            <person name="Tomsovsky M."/>
            <person name="Tulloss R.E."/>
            <person name="Uehling J."/>
            <person name="Grigoriev I.V."/>
            <person name="Vagvolgyi C."/>
            <person name="Papp T."/>
            <person name="Martin F.M."/>
            <person name="Miettinen O."/>
            <person name="Hibbett D.S."/>
            <person name="Nagy L.G."/>
        </authorList>
    </citation>
    <scope>NUCLEOTIDE SEQUENCE [LARGE SCALE GENOMIC DNA]</scope>
    <source>
        <strain evidence="1 2">FP101781</strain>
    </source>
</reference>
<evidence type="ECO:0000313" key="1">
    <source>
        <dbReference type="EMBL" id="TEB36525.1"/>
    </source>
</evidence>
<comment type="caution">
    <text evidence="1">The sequence shown here is derived from an EMBL/GenBank/DDBJ whole genome shotgun (WGS) entry which is preliminary data.</text>
</comment>
<sequence>MDLYEDDGLPWRTVFVLDYGIPDSTPGRAAARMEIFNGTMHSRRCILPTGQESWAGIEMAIPRIIRLET</sequence>
<proteinExistence type="predicted"/>
<dbReference type="AlphaFoldDB" id="A0A4Y7TQS0"/>
<evidence type="ECO:0000313" key="2">
    <source>
        <dbReference type="Proteomes" id="UP000298030"/>
    </source>
</evidence>
<name>A0A4Y7TQS0_COPMI</name>
<organism evidence="1 2">
    <name type="scientific">Coprinellus micaceus</name>
    <name type="common">Glistening ink-cap mushroom</name>
    <name type="synonym">Coprinus micaceus</name>
    <dbReference type="NCBI Taxonomy" id="71717"/>
    <lineage>
        <taxon>Eukaryota</taxon>
        <taxon>Fungi</taxon>
        <taxon>Dikarya</taxon>
        <taxon>Basidiomycota</taxon>
        <taxon>Agaricomycotina</taxon>
        <taxon>Agaricomycetes</taxon>
        <taxon>Agaricomycetidae</taxon>
        <taxon>Agaricales</taxon>
        <taxon>Agaricineae</taxon>
        <taxon>Psathyrellaceae</taxon>
        <taxon>Coprinellus</taxon>
    </lineage>
</organism>
<protein>
    <submittedName>
        <fullName evidence="1">Uncharacterized protein</fullName>
    </submittedName>
</protein>
<dbReference type="EMBL" id="QPFP01000005">
    <property type="protein sequence ID" value="TEB36525.1"/>
    <property type="molecule type" value="Genomic_DNA"/>
</dbReference>
<keyword evidence="2" id="KW-1185">Reference proteome</keyword>
<gene>
    <name evidence="1" type="ORF">FA13DRAFT_1726892</name>
</gene>